<evidence type="ECO:0000256" key="5">
    <source>
        <dbReference type="ARBA" id="ARBA00004904"/>
    </source>
</evidence>
<protein>
    <recommendedName>
        <fullName evidence="19">Riboflavin biosynthesis protein RibBA</fullName>
    </recommendedName>
    <domain>
        <recommendedName>
            <fullName evidence="19">3,4-dihydroxy-2-butanone 4-phosphate synthase</fullName>
            <shortName evidence="19">DHBP synthase</shortName>
            <ecNumber evidence="19">4.1.99.12</ecNumber>
        </recommendedName>
    </domain>
    <domain>
        <recommendedName>
            <fullName evidence="19">GTP cyclohydrolase-2</fullName>
            <ecNumber evidence="19">3.5.4.25</ecNumber>
        </recommendedName>
        <alternativeName>
            <fullName evidence="19">GTP cyclohydrolase II</fullName>
        </alternativeName>
    </domain>
</protein>
<comment type="pathway">
    <text evidence="5 19">Cofactor biosynthesis; riboflavin biosynthesis; 2-hydroxy-3-oxobutyl phosphate from D-ribulose 5-phosphate: step 1/1.</text>
</comment>
<dbReference type="Pfam" id="PF00925">
    <property type="entry name" value="GTP_cyclohydro2"/>
    <property type="match status" value="1"/>
</dbReference>
<organism evidence="22 23">
    <name type="scientific">Blastococcus tunisiensis</name>
    <dbReference type="NCBI Taxonomy" id="1798228"/>
    <lineage>
        <taxon>Bacteria</taxon>
        <taxon>Bacillati</taxon>
        <taxon>Actinomycetota</taxon>
        <taxon>Actinomycetes</taxon>
        <taxon>Geodermatophilales</taxon>
        <taxon>Geodermatophilaceae</taxon>
        <taxon>Blastococcus</taxon>
    </lineage>
</organism>
<dbReference type="Gene3D" id="3.40.50.10990">
    <property type="entry name" value="GTP cyclohydrolase II"/>
    <property type="match status" value="1"/>
</dbReference>
<feature type="site" description="Essential for DHBP synthase activity" evidence="19">
    <location>
        <position position="132"/>
    </location>
</feature>
<evidence type="ECO:0000256" key="10">
    <source>
        <dbReference type="ARBA" id="ARBA00022801"/>
    </source>
</evidence>
<dbReference type="GO" id="GO:0008686">
    <property type="term" value="F:3,4-dihydroxy-2-butanone-4-phosphate synthase activity"/>
    <property type="evidence" value="ECO:0007669"/>
    <property type="project" value="UniProtKB-UniRule"/>
</dbReference>
<feature type="binding site" evidence="19">
    <location>
        <position position="38"/>
    </location>
    <ligand>
        <name>D-ribulose 5-phosphate</name>
        <dbReference type="ChEBI" id="CHEBI:58121"/>
    </ligand>
</feature>
<proteinExistence type="inferred from homology"/>
<feature type="active site" description="Nucleophile; for GTP cyclohydrolase activity" evidence="19">
    <location>
        <position position="340"/>
    </location>
</feature>
<comment type="similarity">
    <text evidence="6 19">In the N-terminal section; belongs to the DHBP synthase family.</text>
</comment>
<dbReference type="Pfam" id="PF00926">
    <property type="entry name" value="DHBP_synthase"/>
    <property type="match status" value="1"/>
</dbReference>
<keyword evidence="23" id="KW-1185">Reference proteome</keyword>
<keyword evidence="11 19" id="KW-0862">Zinc</keyword>
<keyword evidence="12 19" id="KW-0460">Magnesium</keyword>
<dbReference type="PANTHER" id="PTHR21327">
    <property type="entry name" value="GTP CYCLOHYDROLASE II-RELATED"/>
    <property type="match status" value="1"/>
</dbReference>
<feature type="binding site" evidence="19">
    <location>
        <position position="281"/>
    </location>
    <ligand>
        <name>GTP</name>
        <dbReference type="ChEBI" id="CHEBI:37565"/>
    </ligand>
</feature>
<feature type="region of interest" description="DHBP synthase" evidence="19">
    <location>
        <begin position="1"/>
        <end position="209"/>
    </location>
</feature>
<dbReference type="InterPro" id="IPR000422">
    <property type="entry name" value="DHBP_synthase_RibB"/>
</dbReference>
<evidence type="ECO:0000256" key="3">
    <source>
        <dbReference type="ARBA" id="ARBA00002284"/>
    </source>
</evidence>
<dbReference type="InterPro" id="IPR000926">
    <property type="entry name" value="RibA"/>
</dbReference>
<keyword evidence="7 19" id="KW-0686">Riboflavin biosynthesis</keyword>
<feature type="binding site" evidence="19">
    <location>
        <position position="265"/>
    </location>
    <ligand>
        <name>Zn(2+)</name>
        <dbReference type="ChEBI" id="CHEBI:29105"/>
        <note>catalytic</note>
    </ligand>
</feature>
<comment type="cofactor">
    <cofactor evidence="19">
        <name>Zn(2+)</name>
        <dbReference type="ChEBI" id="CHEBI:29105"/>
    </cofactor>
    <text evidence="19">Binds 1 zinc ion per subunit.</text>
</comment>
<comment type="function">
    <text evidence="3 19">Catalyzes the conversion of D-ribulose 5-phosphate to formate and 3,4-dihydroxy-2-butanone 4-phosphate.</text>
</comment>
<evidence type="ECO:0000256" key="14">
    <source>
        <dbReference type="ARBA" id="ARBA00023211"/>
    </source>
</evidence>
<feature type="binding site" evidence="19">
    <location>
        <position position="170"/>
    </location>
    <ligand>
        <name>D-ribulose 5-phosphate</name>
        <dbReference type="ChEBI" id="CHEBI:58121"/>
    </ligand>
</feature>
<dbReference type="SUPFAM" id="SSF142695">
    <property type="entry name" value="RibA-like"/>
    <property type="match status" value="1"/>
</dbReference>
<dbReference type="InterPro" id="IPR036144">
    <property type="entry name" value="RibA-like_sf"/>
</dbReference>
<evidence type="ECO:0000313" key="23">
    <source>
        <dbReference type="Proteomes" id="UP000198589"/>
    </source>
</evidence>
<evidence type="ECO:0000256" key="16">
    <source>
        <dbReference type="ARBA" id="ARBA00023268"/>
    </source>
</evidence>
<evidence type="ECO:0000256" key="13">
    <source>
        <dbReference type="ARBA" id="ARBA00023134"/>
    </source>
</evidence>
<dbReference type="CDD" id="cd00641">
    <property type="entry name" value="GTP_cyclohydro2"/>
    <property type="match status" value="1"/>
</dbReference>
<dbReference type="HAMAP" id="MF_00180">
    <property type="entry name" value="RibB"/>
    <property type="match status" value="1"/>
</dbReference>
<dbReference type="GO" id="GO:0009231">
    <property type="term" value="P:riboflavin biosynthetic process"/>
    <property type="evidence" value="ECO:0007669"/>
    <property type="project" value="UniProtKB-UniRule"/>
</dbReference>
<keyword evidence="8 19" id="KW-0479">Metal-binding</keyword>
<dbReference type="UniPathway" id="UPA00275">
    <property type="reaction ID" value="UER00399"/>
</dbReference>
<keyword evidence="9 19" id="KW-0547">Nucleotide-binding</keyword>
<dbReference type="HAMAP" id="MF_00179">
    <property type="entry name" value="RibA"/>
    <property type="match status" value="1"/>
</dbReference>
<feature type="binding site" evidence="19">
    <location>
        <position position="361"/>
    </location>
    <ligand>
        <name>GTP</name>
        <dbReference type="ChEBI" id="CHEBI:37565"/>
    </ligand>
</feature>
<evidence type="ECO:0000256" key="8">
    <source>
        <dbReference type="ARBA" id="ARBA00022723"/>
    </source>
</evidence>
<feature type="binding site" evidence="19">
    <location>
        <position position="366"/>
    </location>
    <ligand>
        <name>GTP</name>
        <dbReference type="ChEBI" id="CHEBI:37565"/>
    </ligand>
</feature>
<dbReference type="NCBIfam" id="TIGR00506">
    <property type="entry name" value="ribB"/>
    <property type="match status" value="1"/>
</dbReference>
<evidence type="ECO:0000256" key="9">
    <source>
        <dbReference type="ARBA" id="ARBA00022741"/>
    </source>
</evidence>
<dbReference type="NCBIfam" id="TIGR00505">
    <property type="entry name" value="ribA"/>
    <property type="match status" value="1"/>
</dbReference>
<feature type="binding site" evidence="19">
    <location>
        <position position="276"/>
    </location>
    <ligand>
        <name>Zn(2+)</name>
        <dbReference type="ChEBI" id="CHEBI:29105"/>
        <note>catalytic</note>
    </ligand>
</feature>
<dbReference type="STRING" id="1798228.SAMN05216574_11195"/>
<dbReference type="Gene3D" id="3.90.870.10">
    <property type="entry name" value="DHBP synthase"/>
    <property type="match status" value="1"/>
</dbReference>
<keyword evidence="16 19" id="KW-0511">Multifunctional enzyme</keyword>
<keyword evidence="15 19" id="KW-0456">Lyase</keyword>
<feature type="binding site" evidence="19">
    <location>
        <position position="149"/>
    </location>
    <ligand>
        <name>Mg(2+)</name>
        <dbReference type="ChEBI" id="CHEBI:18420"/>
        <label>2</label>
    </ligand>
</feature>
<evidence type="ECO:0000256" key="1">
    <source>
        <dbReference type="ARBA" id="ARBA00000141"/>
    </source>
</evidence>
<keyword evidence="10 19" id="KW-0378">Hydrolase</keyword>
<feature type="binding site" evidence="19">
    <location>
        <begin position="33"/>
        <end position="34"/>
    </location>
    <ligand>
        <name>D-ribulose 5-phosphate</name>
        <dbReference type="ChEBI" id="CHEBI:58121"/>
    </ligand>
</feature>
<dbReference type="PIRSF" id="PIRSF001259">
    <property type="entry name" value="RibA"/>
    <property type="match status" value="1"/>
</dbReference>
<dbReference type="OrthoDB" id="9793111at2"/>
<dbReference type="GO" id="GO:0030145">
    <property type="term" value="F:manganese ion binding"/>
    <property type="evidence" value="ECO:0007669"/>
    <property type="project" value="UniProtKB-UniRule"/>
</dbReference>
<dbReference type="GO" id="GO:0003935">
    <property type="term" value="F:GTP cyclohydrolase II activity"/>
    <property type="evidence" value="ECO:0007669"/>
    <property type="project" value="UniProtKB-UniRule"/>
</dbReference>
<feature type="binding site" evidence="19">
    <location>
        <begin position="304"/>
        <end position="306"/>
    </location>
    <ligand>
        <name>GTP</name>
        <dbReference type="ChEBI" id="CHEBI:37565"/>
    </ligand>
</feature>
<dbReference type="NCBIfam" id="NF001591">
    <property type="entry name" value="PRK00393.1"/>
    <property type="match status" value="1"/>
</dbReference>
<evidence type="ECO:0000256" key="20">
    <source>
        <dbReference type="SAM" id="MobiDB-lite"/>
    </source>
</evidence>
<feature type="active site" description="Proton acceptor; for GTP cyclohydrolase activity" evidence="19">
    <location>
        <position position="338"/>
    </location>
</feature>
<evidence type="ECO:0000256" key="17">
    <source>
        <dbReference type="ARBA" id="ARBA00043932"/>
    </source>
</evidence>
<dbReference type="FunFam" id="3.40.50.10990:FF:000001">
    <property type="entry name" value="Riboflavin biosynthesis protein RibBA"/>
    <property type="match status" value="1"/>
</dbReference>
<reference evidence="23" key="1">
    <citation type="submission" date="2016-10" db="EMBL/GenBank/DDBJ databases">
        <authorList>
            <person name="Varghese N."/>
            <person name="Submissions S."/>
        </authorList>
    </citation>
    <scope>NUCLEOTIDE SEQUENCE [LARGE SCALE GENOMIC DNA]</scope>
    <source>
        <strain evidence="23">DSM 46838</strain>
    </source>
</reference>
<comment type="function">
    <text evidence="17 19">Catalyzes the conversion of GTP to 2,5-diamino-6-ribosylamino-4(3H)-pyrimidinone 5'-phosphate (DARP), formate and pyrophosphate.</text>
</comment>
<evidence type="ECO:0000256" key="11">
    <source>
        <dbReference type="ARBA" id="ARBA00022833"/>
    </source>
</evidence>
<accession>A0A1I2HNU0</accession>
<keyword evidence="14 19" id="KW-0464">Manganese</keyword>
<evidence type="ECO:0000256" key="7">
    <source>
        <dbReference type="ARBA" id="ARBA00022619"/>
    </source>
</evidence>
<feature type="region of interest" description="Disordered" evidence="20">
    <location>
        <begin position="413"/>
        <end position="447"/>
    </location>
</feature>
<dbReference type="EMBL" id="FOND01000011">
    <property type="protein sequence ID" value="SFF31188.1"/>
    <property type="molecule type" value="Genomic_DNA"/>
</dbReference>
<evidence type="ECO:0000313" key="22">
    <source>
        <dbReference type="EMBL" id="SFF31188.1"/>
    </source>
</evidence>
<feature type="binding site" evidence="19">
    <location>
        <position position="326"/>
    </location>
    <ligand>
        <name>GTP</name>
        <dbReference type="ChEBI" id="CHEBI:37565"/>
    </ligand>
</feature>
<dbReference type="GO" id="GO:0000287">
    <property type="term" value="F:magnesium ion binding"/>
    <property type="evidence" value="ECO:0007669"/>
    <property type="project" value="UniProtKB-UniRule"/>
</dbReference>
<evidence type="ECO:0000259" key="21">
    <source>
        <dbReference type="Pfam" id="PF00925"/>
    </source>
</evidence>
<evidence type="ECO:0000256" key="15">
    <source>
        <dbReference type="ARBA" id="ARBA00023239"/>
    </source>
</evidence>
<sequence>MSESPLTRLDTIETAIAAIKSGRPVVVIDDEDRENEGDLIFASELATPELVAFMVRYTSGYVCVAVTEADADRLDLPPMFRVNQDRHGTAYTVTVDAREGITTGISAADRATTVRTLAAADTTAQDLSRPGHVVPLRAKDGGVLRRPGHTEAAVDLAVLAGLRPSGVLCEIVSEKDPTGMARGEELRVFADEHDLVMVSIADLIAYRKRFDKLVERVAEATVPLAPGTFTAVGYSSSYDDREHVAFVYGDIGDGEDVLVRVHSECLTGDVFGSLRCDCGPQLQAALAAVAREGRGVVLYIRGHEGRGIGLLHKLQAYQLQDLGVDTVDANLDLGLPADARDYGTGAQILVDLGVRTMRLLTNNPAKRAGLEGYGLSILVRVSLPSHVTAENLAYLRTKRDRMGHLLDIIEPSAQPGAVAGPADDPGEPAHADPIPDNVPLRVDEQPS</sequence>
<evidence type="ECO:0000256" key="12">
    <source>
        <dbReference type="ARBA" id="ARBA00022842"/>
    </source>
</evidence>
<feature type="site" description="Essential for DHBP synthase activity" evidence="19">
    <location>
        <position position="170"/>
    </location>
</feature>
<dbReference type="NCBIfam" id="NF006803">
    <property type="entry name" value="PRK09311.1"/>
    <property type="match status" value="1"/>
</dbReference>
<dbReference type="InterPro" id="IPR017945">
    <property type="entry name" value="DHBP_synth_RibB-like_a/b_dom"/>
</dbReference>
<dbReference type="EC" id="4.1.99.12" evidence="19"/>
<dbReference type="InterPro" id="IPR016299">
    <property type="entry name" value="Riboflavin_synth_RibBA"/>
</dbReference>
<dbReference type="EC" id="3.5.4.25" evidence="19"/>
<dbReference type="GO" id="GO:0008270">
    <property type="term" value="F:zinc ion binding"/>
    <property type="evidence" value="ECO:0007669"/>
    <property type="project" value="UniProtKB-UniRule"/>
</dbReference>
<feature type="binding site" evidence="19">
    <location>
        <position position="34"/>
    </location>
    <ligand>
        <name>Mg(2+)</name>
        <dbReference type="ChEBI" id="CHEBI:18420"/>
        <label>2</label>
    </ligand>
</feature>
<feature type="domain" description="GTP cyclohydrolase II" evidence="21">
    <location>
        <begin position="215"/>
        <end position="381"/>
    </location>
</feature>
<dbReference type="InterPro" id="IPR032677">
    <property type="entry name" value="GTP_cyclohydro_II"/>
</dbReference>
<dbReference type="RefSeq" id="WP_092200288.1">
    <property type="nucleotide sequence ID" value="NZ_FOND01000011.1"/>
</dbReference>
<evidence type="ECO:0000256" key="4">
    <source>
        <dbReference type="ARBA" id="ARBA00004853"/>
    </source>
</evidence>
<comment type="similarity">
    <text evidence="19">In the C-terminal section; belongs to the GTP cyclohydrolase II family.</text>
</comment>
<feature type="binding site" evidence="19">
    <location>
        <position position="278"/>
    </location>
    <ligand>
        <name>Zn(2+)</name>
        <dbReference type="ChEBI" id="CHEBI:29105"/>
        <note>catalytic</note>
    </ligand>
</feature>
<keyword evidence="13 19" id="KW-0342">GTP-binding</keyword>
<evidence type="ECO:0000256" key="19">
    <source>
        <dbReference type="HAMAP-Rule" id="MF_01283"/>
    </source>
</evidence>
<dbReference type="GO" id="GO:0005829">
    <property type="term" value="C:cytosol"/>
    <property type="evidence" value="ECO:0007669"/>
    <property type="project" value="TreeGrafter"/>
</dbReference>
<dbReference type="Proteomes" id="UP000198589">
    <property type="component" value="Unassembled WGS sequence"/>
</dbReference>
<comment type="pathway">
    <text evidence="4 19">Cofactor biosynthesis; riboflavin biosynthesis; 5-amino-6-(D-ribitylamino)uracil from GTP: step 1/4.</text>
</comment>
<feature type="binding site" evidence="19">
    <location>
        <position position="34"/>
    </location>
    <ligand>
        <name>Mg(2+)</name>
        <dbReference type="ChEBI" id="CHEBI:18420"/>
        <label>1</label>
    </ligand>
</feature>
<gene>
    <name evidence="19" type="primary">ribBA</name>
    <name evidence="22" type="ORF">SAMN05216574_11195</name>
</gene>
<evidence type="ECO:0000256" key="6">
    <source>
        <dbReference type="ARBA" id="ARBA00005520"/>
    </source>
</evidence>
<comment type="cofactor">
    <cofactor evidence="19">
        <name>Mg(2+)</name>
        <dbReference type="ChEBI" id="CHEBI:18420"/>
    </cofactor>
    <cofactor evidence="19">
        <name>Mn(2+)</name>
        <dbReference type="ChEBI" id="CHEBI:29035"/>
    </cofactor>
    <text evidence="19">Binds 2 divalent metal cations per subunit. Magnesium or manganese.</text>
</comment>
<evidence type="ECO:0000256" key="2">
    <source>
        <dbReference type="ARBA" id="ARBA00001936"/>
    </source>
</evidence>
<evidence type="ECO:0000256" key="18">
    <source>
        <dbReference type="ARBA" id="ARBA00049295"/>
    </source>
</evidence>
<comment type="cofactor">
    <cofactor evidence="2">
        <name>Mn(2+)</name>
        <dbReference type="ChEBI" id="CHEBI:29035"/>
    </cofactor>
</comment>
<feature type="binding site" evidence="19">
    <location>
        <begin position="260"/>
        <end position="264"/>
    </location>
    <ligand>
        <name>GTP</name>
        <dbReference type="ChEBI" id="CHEBI:37565"/>
    </ligand>
</feature>
<dbReference type="HAMAP" id="MF_01283">
    <property type="entry name" value="RibBA"/>
    <property type="match status" value="1"/>
</dbReference>
<name>A0A1I2HNU0_9ACTN</name>
<comment type="catalytic activity">
    <reaction evidence="18 19">
        <text>GTP + 4 H2O = 2,5-diamino-6-hydroxy-4-(5-phosphoribosylamino)-pyrimidine + formate + 2 phosphate + 3 H(+)</text>
        <dbReference type="Rhea" id="RHEA:23704"/>
        <dbReference type="ChEBI" id="CHEBI:15377"/>
        <dbReference type="ChEBI" id="CHEBI:15378"/>
        <dbReference type="ChEBI" id="CHEBI:15740"/>
        <dbReference type="ChEBI" id="CHEBI:37565"/>
        <dbReference type="ChEBI" id="CHEBI:43474"/>
        <dbReference type="ChEBI" id="CHEBI:58614"/>
        <dbReference type="EC" id="3.5.4.25"/>
    </reaction>
</comment>
<dbReference type="PANTHER" id="PTHR21327:SF18">
    <property type="entry name" value="3,4-DIHYDROXY-2-BUTANONE 4-PHOSPHATE SYNTHASE"/>
    <property type="match status" value="1"/>
</dbReference>
<dbReference type="FunFam" id="3.90.870.10:FF:000001">
    <property type="entry name" value="Riboflavin biosynthesis protein RibBA"/>
    <property type="match status" value="1"/>
</dbReference>
<comment type="catalytic activity">
    <reaction evidence="1 19">
        <text>D-ribulose 5-phosphate = (2S)-2-hydroxy-3-oxobutyl phosphate + formate + H(+)</text>
        <dbReference type="Rhea" id="RHEA:18457"/>
        <dbReference type="ChEBI" id="CHEBI:15378"/>
        <dbReference type="ChEBI" id="CHEBI:15740"/>
        <dbReference type="ChEBI" id="CHEBI:58121"/>
        <dbReference type="ChEBI" id="CHEBI:58830"/>
        <dbReference type="EC" id="4.1.99.12"/>
    </reaction>
</comment>
<feature type="binding site" evidence="19">
    <location>
        <begin position="146"/>
        <end position="150"/>
    </location>
    <ligand>
        <name>D-ribulose 5-phosphate</name>
        <dbReference type="ChEBI" id="CHEBI:58121"/>
    </ligand>
</feature>
<dbReference type="AlphaFoldDB" id="A0A1I2HNU0"/>
<feature type="region of interest" description="GTP cyclohydrolase II" evidence="19">
    <location>
        <begin position="210"/>
        <end position="447"/>
    </location>
</feature>
<dbReference type="SUPFAM" id="SSF55821">
    <property type="entry name" value="YrdC/RibB"/>
    <property type="match status" value="1"/>
</dbReference>
<dbReference type="GO" id="GO:0005525">
    <property type="term" value="F:GTP binding"/>
    <property type="evidence" value="ECO:0007669"/>
    <property type="project" value="UniProtKB-KW"/>
</dbReference>